<reference evidence="2 3" key="1">
    <citation type="journal article" date="2012" name="J. Bacteriol.">
        <title>Complete genome sequence of the B12-producing Shimwellia blattae strain DSM 4481, isolated from a cockroach.</title>
        <authorList>
            <person name="Brzuszkiewicz E."/>
            <person name="Waschkowitz T."/>
            <person name="Wiezer A."/>
            <person name="Daniel R."/>
        </authorList>
    </citation>
    <scope>NUCLEOTIDE SEQUENCE [LARGE SCALE GENOMIC DNA]</scope>
    <source>
        <strain evidence="3">ATCC 29907 / DSM 4481 / JCM 1650 / NBRC 105725 / CDC 9005-74</strain>
    </source>
</reference>
<dbReference type="HOGENOM" id="CLU_003522_0_0_6"/>
<accession>I2B4M2</accession>
<dbReference type="OrthoDB" id="9762238at2"/>
<dbReference type="KEGG" id="ebt:EBL_c03480"/>
<gene>
    <name evidence="2" type="primary">yhdP</name>
    <name evidence="2" type="ordered locus">EBL_c03480</name>
</gene>
<name>I2B4M2_SHIBC</name>
<dbReference type="AlphaFoldDB" id="I2B4M2"/>
<dbReference type="InterPro" id="IPR011836">
    <property type="entry name" value="YhdP"/>
</dbReference>
<accession>K6WIK3</accession>
<dbReference type="PANTHER" id="PTHR38690">
    <property type="entry name" value="PROTEASE-RELATED"/>
    <property type="match status" value="1"/>
</dbReference>
<dbReference type="PATRIC" id="fig|630626.3.peg.343"/>
<dbReference type="Pfam" id="PF13116">
    <property type="entry name" value="YhdP"/>
    <property type="match status" value="1"/>
</dbReference>
<dbReference type="NCBIfam" id="NF008148">
    <property type="entry name" value="PRK10899.1"/>
    <property type="match status" value="1"/>
</dbReference>
<dbReference type="eggNOG" id="COG3164">
    <property type="taxonomic scope" value="Bacteria"/>
</dbReference>
<dbReference type="InterPro" id="IPR025263">
    <property type="entry name" value="YhdP_central"/>
</dbReference>
<protein>
    <submittedName>
        <fullName evidence="2">Conserved membrane protein</fullName>
    </submittedName>
</protein>
<dbReference type="STRING" id="630626.EBL_c03480"/>
<keyword evidence="3" id="KW-1185">Reference proteome</keyword>
<dbReference type="EMBL" id="CP001560">
    <property type="protein sequence ID" value="AFJ45476.1"/>
    <property type="molecule type" value="Genomic_DNA"/>
</dbReference>
<dbReference type="PANTHER" id="PTHR38690:SF1">
    <property type="entry name" value="PROTEASE"/>
    <property type="match status" value="1"/>
</dbReference>
<dbReference type="Proteomes" id="UP000001955">
    <property type="component" value="Chromosome"/>
</dbReference>
<dbReference type="RefSeq" id="WP_002442098.1">
    <property type="nucleotide sequence ID" value="NC_017910.1"/>
</dbReference>
<proteinExistence type="predicted"/>
<evidence type="ECO:0000313" key="3">
    <source>
        <dbReference type="Proteomes" id="UP000001955"/>
    </source>
</evidence>
<evidence type="ECO:0000313" key="2">
    <source>
        <dbReference type="EMBL" id="AFJ45476.1"/>
    </source>
</evidence>
<evidence type="ECO:0000259" key="1">
    <source>
        <dbReference type="Pfam" id="PF13116"/>
    </source>
</evidence>
<sequence length="1264" mass="138757">MRRLPGILLLTGASLLVAAALAVSGFRLLLPHLDSWRPALLSRIEASTGLAVQASALNARWRSFGPTLDARDISLTMADGGHLSVRRVTLALDVWQSLLHMRWQFRDLTFYQLQVRTNTPISQNSDGGELPADRIRDLFLRQFDHFDLRDSTLSFLTLSGQRAELAIPQLTWLNTHNRHRAQGSVNLSSFTGQHGLVSVRMDLRDEDGVLNHGTLWMQADDVDVKPWLNKWAQEKIALDSARFSMTTWVDISKGDIAGGHVWLRKGGASWKGDSQSHRLVVDDLMAKINKTGEGWQVTIPSTRIRIDNTPWSDGSLALAWMPAAAKSADKAAHSDELRIRATRLNLENLTPLLPFGEKFSDQIGPVWRTMQPTGNIDLLAVDIPLQDTAKTRFQGQWHNVGWRQWQLVPGVAHFSGTLSGSVEDGQLTALVNNAKMPYQGVFRAPLEIQHGQATLSWQNNADGWYLDGHNIDVRATGVRAAGDFRYSQPQNDQPWLSILAGIATSDGGNAWRYFPENLMGKPLVDYLSGAIKGGQTNNATLVYGGNPHFFPYKHNEGQFQVWVPLHNATYAFQPGWPDLQNFDINLDFVNDGLWMKTDAVMLGGVKATGLTANIPDYSKEQLLIDADISGPGEAVGPYFEQTPLHDSLGATLQELQLTGGVNARLHLTIPFDGSMTRATGDVKLHNNQLFIQPLNTTLHGLSGQFSFANGDLKSQPLRASWFNQPVTIGFNTKEGAKAFSVGVDLKGDWQPAKMGVLPRQIEDKVRGSVPWQGKVAIELPYKGEAGYTVDLTGDLKPLSSTLPAPADKAAGSPQPMRVKVAGDLRHFDLTASTGNSQVNSRWLLKNKLTLDRAILASDAKTTPPLPAASEIELNLPALDGAQWLALFQQGAADKVSSTTVFPERITLRTPRLTLGGQQWQNISLISQPLPTGTRVSAEGREINGSLLMNNHSPWQADIKYLYFNPAPATPASGSASVSAMDSHSVDFTRWPALQLRCKECWLWGQKYGRIDADLAVQNQRLTLSNGLIDSGVARLTASGEWVNKSGEVRTSLKGQLKGKKTNAAADFFGQSMPVQDASFKVDYDLHWRDAPWRPQMASLNGILKVGMGKGVITDIGTGRAGQLLRLVSFDALLRKLRFDFSDTFGSGFYFDSIHSTSWIKDGVMHTDDTLVDGLEADIAMRGTADLVNRRLDMEAVIAPEISATVGVATAFVINPIVGAAVFAASKVLGPIWNKISVLRYRISGPMDKPQVNEVLRQPRVDAKQ</sequence>
<dbReference type="NCBIfam" id="TIGR02099">
    <property type="entry name" value="YhdP family protein"/>
    <property type="match status" value="1"/>
</dbReference>
<feature type="domain" description="YhdP central" evidence="1">
    <location>
        <begin position="1"/>
        <end position="1251"/>
    </location>
</feature>
<organism evidence="2 3">
    <name type="scientific">Shimwellia blattae (strain ATCC 29907 / DSM 4481 / JCM 1650 / NBRC 105725 / CDC 9005-74)</name>
    <name type="common">Escherichia blattae</name>
    <dbReference type="NCBI Taxonomy" id="630626"/>
    <lineage>
        <taxon>Bacteria</taxon>
        <taxon>Pseudomonadati</taxon>
        <taxon>Pseudomonadota</taxon>
        <taxon>Gammaproteobacteria</taxon>
        <taxon>Enterobacterales</taxon>
        <taxon>Enterobacteriaceae</taxon>
        <taxon>Shimwellia</taxon>
    </lineage>
</organism>